<evidence type="ECO:0000313" key="1">
    <source>
        <dbReference type="Proteomes" id="UP000887565"/>
    </source>
</evidence>
<dbReference type="AlphaFoldDB" id="A0A915L8F4"/>
<protein>
    <submittedName>
        <fullName evidence="2">Uncharacterized protein</fullName>
    </submittedName>
</protein>
<dbReference type="Proteomes" id="UP000887565">
    <property type="component" value="Unplaced"/>
</dbReference>
<sequence>MVRIERVINISQGIDKGHLMKKDLLLDKVLMKAEDTRKPYVASKNYLNDGTIKCNHEQKRKILQEERNRIIEAYRFSKKQRNL</sequence>
<proteinExistence type="predicted"/>
<dbReference type="WBParaSite" id="nRc.2.0.1.t47097-RA">
    <property type="protein sequence ID" value="nRc.2.0.1.t47097-RA"/>
    <property type="gene ID" value="nRc.2.0.1.g47097"/>
</dbReference>
<reference evidence="2" key="1">
    <citation type="submission" date="2022-11" db="UniProtKB">
        <authorList>
            <consortium name="WormBaseParasite"/>
        </authorList>
    </citation>
    <scope>IDENTIFICATION</scope>
</reference>
<name>A0A915L8F4_ROMCU</name>
<evidence type="ECO:0000313" key="2">
    <source>
        <dbReference type="WBParaSite" id="nRc.2.0.1.t47097-RA"/>
    </source>
</evidence>
<organism evidence="1 2">
    <name type="scientific">Romanomermis culicivorax</name>
    <name type="common">Nematode worm</name>
    <dbReference type="NCBI Taxonomy" id="13658"/>
    <lineage>
        <taxon>Eukaryota</taxon>
        <taxon>Metazoa</taxon>
        <taxon>Ecdysozoa</taxon>
        <taxon>Nematoda</taxon>
        <taxon>Enoplea</taxon>
        <taxon>Dorylaimia</taxon>
        <taxon>Mermithida</taxon>
        <taxon>Mermithoidea</taxon>
        <taxon>Mermithidae</taxon>
        <taxon>Romanomermis</taxon>
    </lineage>
</organism>
<accession>A0A915L8F4</accession>
<keyword evidence="1" id="KW-1185">Reference proteome</keyword>